<evidence type="ECO:0008006" key="4">
    <source>
        <dbReference type="Google" id="ProtNLM"/>
    </source>
</evidence>
<dbReference type="EMBL" id="CP043494">
    <property type="protein sequence ID" value="WNG50937.1"/>
    <property type="molecule type" value="Genomic_DNA"/>
</dbReference>
<name>A0ABY9X6B9_9BACT</name>
<dbReference type="RefSeq" id="WP_395810619.1">
    <property type="nucleotide sequence ID" value="NZ_CP043494.1"/>
</dbReference>
<dbReference type="Proteomes" id="UP001611383">
    <property type="component" value="Chromosome"/>
</dbReference>
<reference evidence="2 3" key="1">
    <citation type="submission" date="2019-08" db="EMBL/GenBank/DDBJ databases">
        <title>Archangium and Cystobacter genomes.</title>
        <authorList>
            <person name="Chen I.-C.K."/>
            <person name="Wielgoss S."/>
        </authorList>
    </citation>
    <scope>NUCLEOTIDE SEQUENCE [LARGE SCALE GENOMIC DNA]</scope>
    <source>
        <strain evidence="2 3">Cbm 6</strain>
    </source>
</reference>
<keyword evidence="1" id="KW-0732">Signal</keyword>
<evidence type="ECO:0000313" key="3">
    <source>
        <dbReference type="Proteomes" id="UP001611383"/>
    </source>
</evidence>
<proteinExistence type="predicted"/>
<keyword evidence="3" id="KW-1185">Reference proteome</keyword>
<protein>
    <recommendedName>
        <fullName evidence="4">Lipoprotein</fullName>
    </recommendedName>
</protein>
<feature type="chain" id="PRO_5046173671" description="Lipoprotein" evidence="1">
    <location>
        <begin position="18"/>
        <end position="137"/>
    </location>
</feature>
<accession>A0ABY9X6B9</accession>
<feature type="signal peptide" evidence="1">
    <location>
        <begin position="1"/>
        <end position="17"/>
    </location>
</feature>
<gene>
    <name evidence="2" type="ORF">F0U60_47520</name>
</gene>
<dbReference type="PROSITE" id="PS51257">
    <property type="entry name" value="PROKAR_LIPOPROTEIN"/>
    <property type="match status" value="1"/>
</dbReference>
<sequence>MKSPGALVVFLSLLTMACGGPVNEAGNPDVPGSLRAELDAGDSVIGSWANGGWVQTIDATGNGYMSKVASGYPCWSVGAQSFRNLVKSSSNPNVYSGECGICQGTTIVWVPVSITVSTDGKWMTEYFNGTSSSWYRI</sequence>
<evidence type="ECO:0000256" key="1">
    <source>
        <dbReference type="SAM" id="SignalP"/>
    </source>
</evidence>
<organism evidence="2 3">
    <name type="scientific">Archangium minus</name>
    <dbReference type="NCBI Taxonomy" id="83450"/>
    <lineage>
        <taxon>Bacteria</taxon>
        <taxon>Pseudomonadati</taxon>
        <taxon>Myxococcota</taxon>
        <taxon>Myxococcia</taxon>
        <taxon>Myxococcales</taxon>
        <taxon>Cystobacterineae</taxon>
        <taxon>Archangiaceae</taxon>
        <taxon>Archangium</taxon>
    </lineage>
</organism>
<evidence type="ECO:0000313" key="2">
    <source>
        <dbReference type="EMBL" id="WNG50937.1"/>
    </source>
</evidence>